<dbReference type="EMBL" id="JARK01000771">
    <property type="protein sequence ID" value="EYC35048.1"/>
    <property type="molecule type" value="Genomic_DNA"/>
</dbReference>
<organism evidence="1 2">
    <name type="scientific">Ancylostoma ceylanicum</name>
    <dbReference type="NCBI Taxonomy" id="53326"/>
    <lineage>
        <taxon>Eukaryota</taxon>
        <taxon>Metazoa</taxon>
        <taxon>Ecdysozoa</taxon>
        <taxon>Nematoda</taxon>
        <taxon>Chromadorea</taxon>
        <taxon>Rhabditida</taxon>
        <taxon>Rhabditina</taxon>
        <taxon>Rhabditomorpha</taxon>
        <taxon>Strongyloidea</taxon>
        <taxon>Ancylostomatidae</taxon>
        <taxon>Ancylostomatinae</taxon>
        <taxon>Ancylostoma</taxon>
    </lineage>
</organism>
<sequence length="81" mass="9568">MDIRVLSQYPLFVRAVFGEMDRCLIDFAVLKFTPKKNYYLHHLKSRTLELAFYSLARPGELLYHLSVFVIHIQMYSAHTCT</sequence>
<gene>
    <name evidence="1" type="primary">Acey_s1172.g3725</name>
    <name evidence="1" type="ORF">Y032_1172g3725</name>
</gene>
<accession>A0A016W7U2</accession>
<proteinExistence type="predicted"/>
<name>A0A016W7U2_9BILA</name>
<evidence type="ECO:0000313" key="2">
    <source>
        <dbReference type="Proteomes" id="UP000024635"/>
    </source>
</evidence>
<keyword evidence="2" id="KW-1185">Reference proteome</keyword>
<evidence type="ECO:0000313" key="1">
    <source>
        <dbReference type="EMBL" id="EYC35048.1"/>
    </source>
</evidence>
<protein>
    <submittedName>
        <fullName evidence="1">Uncharacterized protein</fullName>
    </submittedName>
</protein>
<comment type="caution">
    <text evidence="1">The sequence shown here is derived from an EMBL/GenBank/DDBJ whole genome shotgun (WGS) entry which is preliminary data.</text>
</comment>
<dbReference type="AlphaFoldDB" id="A0A016W7U2"/>
<dbReference type="Proteomes" id="UP000024635">
    <property type="component" value="Unassembled WGS sequence"/>
</dbReference>
<reference evidence="2" key="1">
    <citation type="journal article" date="2015" name="Nat. Genet.">
        <title>The genome and transcriptome of the zoonotic hookworm Ancylostoma ceylanicum identify infection-specific gene families.</title>
        <authorList>
            <person name="Schwarz E.M."/>
            <person name="Hu Y."/>
            <person name="Antoshechkin I."/>
            <person name="Miller M.M."/>
            <person name="Sternberg P.W."/>
            <person name="Aroian R.V."/>
        </authorList>
    </citation>
    <scope>NUCLEOTIDE SEQUENCE</scope>
    <source>
        <strain evidence="2">HY135</strain>
    </source>
</reference>